<dbReference type="OMA" id="CVDIYHA"/>
<dbReference type="SUPFAM" id="SSF47676">
    <property type="entry name" value="Conserved domain common to transcription factors TFIIS, elongin A, CRSP70"/>
    <property type="match status" value="1"/>
</dbReference>
<gene>
    <name evidence="11" type="ORF">SPRG_05655</name>
</gene>
<dbReference type="Gene3D" id="3.40.50.300">
    <property type="entry name" value="P-loop containing nucleotide triphosphate hydrolases"/>
    <property type="match status" value="2"/>
</dbReference>
<dbReference type="GeneID" id="24128043"/>
<evidence type="ECO:0000259" key="10">
    <source>
        <dbReference type="PROSITE" id="PS51319"/>
    </source>
</evidence>
<name>A0A067CG60_SAPPC</name>
<dbReference type="PANTHER" id="PTHR10887">
    <property type="entry name" value="DNA2/NAM7 HELICASE FAMILY"/>
    <property type="match status" value="1"/>
</dbReference>
<dbReference type="InterPro" id="IPR016024">
    <property type="entry name" value="ARM-type_fold"/>
</dbReference>
<evidence type="ECO:0000256" key="5">
    <source>
        <dbReference type="ARBA" id="ARBA00022840"/>
    </source>
</evidence>
<reference evidence="11 12" key="1">
    <citation type="journal article" date="2013" name="PLoS Genet.">
        <title>Distinctive expansion of potential virulence genes in the genome of the oomycete fish pathogen Saprolegnia parasitica.</title>
        <authorList>
            <person name="Jiang R.H."/>
            <person name="de Bruijn I."/>
            <person name="Haas B.J."/>
            <person name="Belmonte R."/>
            <person name="Lobach L."/>
            <person name="Christie J."/>
            <person name="van den Ackerveken G."/>
            <person name="Bottin A."/>
            <person name="Bulone V."/>
            <person name="Diaz-Moreno S.M."/>
            <person name="Dumas B."/>
            <person name="Fan L."/>
            <person name="Gaulin E."/>
            <person name="Govers F."/>
            <person name="Grenville-Briggs L.J."/>
            <person name="Horner N.R."/>
            <person name="Levin J.Z."/>
            <person name="Mammella M."/>
            <person name="Meijer H.J."/>
            <person name="Morris P."/>
            <person name="Nusbaum C."/>
            <person name="Oome S."/>
            <person name="Phillips A.J."/>
            <person name="van Rooyen D."/>
            <person name="Rzeszutek E."/>
            <person name="Saraiva M."/>
            <person name="Secombes C.J."/>
            <person name="Seidl M.F."/>
            <person name="Snel B."/>
            <person name="Stassen J.H."/>
            <person name="Sykes S."/>
            <person name="Tripathy S."/>
            <person name="van den Berg H."/>
            <person name="Vega-Arreguin J.C."/>
            <person name="Wawra S."/>
            <person name="Young S.K."/>
            <person name="Zeng Q."/>
            <person name="Dieguez-Uribeondo J."/>
            <person name="Russ C."/>
            <person name="Tyler B.M."/>
            <person name="van West P."/>
        </authorList>
    </citation>
    <scope>NUCLEOTIDE SEQUENCE [LARGE SCALE GENOMIC DNA]</scope>
    <source>
        <strain evidence="11 12">CBS 223.65</strain>
    </source>
</reference>
<evidence type="ECO:0000256" key="6">
    <source>
        <dbReference type="ARBA" id="ARBA00023242"/>
    </source>
</evidence>
<organism evidence="11 12">
    <name type="scientific">Saprolegnia parasitica (strain CBS 223.65)</name>
    <dbReference type="NCBI Taxonomy" id="695850"/>
    <lineage>
        <taxon>Eukaryota</taxon>
        <taxon>Sar</taxon>
        <taxon>Stramenopiles</taxon>
        <taxon>Oomycota</taxon>
        <taxon>Saprolegniomycetes</taxon>
        <taxon>Saprolegniales</taxon>
        <taxon>Saprolegniaceae</taxon>
        <taxon>Saprolegnia</taxon>
    </lineage>
</organism>
<dbReference type="GO" id="GO:0005524">
    <property type="term" value="F:ATP binding"/>
    <property type="evidence" value="ECO:0007669"/>
    <property type="project" value="UniProtKB-KW"/>
</dbReference>
<dbReference type="OrthoDB" id="6513042at2759"/>
<keyword evidence="8" id="KW-0175">Coiled coil</keyword>
<dbReference type="RefSeq" id="XP_012199760.1">
    <property type="nucleotide sequence ID" value="XM_012344370.1"/>
</dbReference>
<dbReference type="Pfam" id="PF13087">
    <property type="entry name" value="AAA_12"/>
    <property type="match status" value="1"/>
</dbReference>
<dbReference type="InterPro" id="IPR017923">
    <property type="entry name" value="TFIIS_N"/>
</dbReference>
<dbReference type="Pfam" id="PF13086">
    <property type="entry name" value="AAA_11"/>
    <property type="match status" value="1"/>
</dbReference>
<dbReference type="VEuPathDB" id="FungiDB:SPRG_05655"/>
<dbReference type="SMART" id="SM00509">
    <property type="entry name" value="TFS2N"/>
    <property type="match status" value="1"/>
</dbReference>
<dbReference type="SUPFAM" id="SSF52540">
    <property type="entry name" value="P-loop containing nucleoside triphosphate hydrolases"/>
    <property type="match status" value="1"/>
</dbReference>
<evidence type="ECO:0000256" key="8">
    <source>
        <dbReference type="SAM" id="Coils"/>
    </source>
</evidence>
<keyword evidence="3" id="KW-0378">Hydrolase</keyword>
<dbReference type="PROSITE" id="PS51319">
    <property type="entry name" value="TFIIS_N"/>
    <property type="match status" value="1"/>
</dbReference>
<dbReference type="InterPro" id="IPR003617">
    <property type="entry name" value="TFIIS/CRSP70_N_sub"/>
</dbReference>
<feature type="compositionally biased region" description="Basic and acidic residues" evidence="9">
    <location>
        <begin position="1984"/>
        <end position="1996"/>
    </location>
</feature>
<dbReference type="InterPro" id="IPR027417">
    <property type="entry name" value="P-loop_NTPase"/>
</dbReference>
<evidence type="ECO:0000256" key="2">
    <source>
        <dbReference type="ARBA" id="ARBA00022741"/>
    </source>
</evidence>
<keyword evidence="2" id="KW-0547">Nucleotide-binding</keyword>
<dbReference type="InterPro" id="IPR035441">
    <property type="entry name" value="TFIIS/LEDGF_dom_sf"/>
</dbReference>
<feature type="region of interest" description="Disordered" evidence="9">
    <location>
        <begin position="982"/>
        <end position="1004"/>
    </location>
</feature>
<dbReference type="PANTHER" id="PTHR10887:SF495">
    <property type="entry name" value="HELICASE SENATAXIN ISOFORM X1-RELATED"/>
    <property type="match status" value="1"/>
</dbReference>
<evidence type="ECO:0000256" key="4">
    <source>
        <dbReference type="ARBA" id="ARBA00022806"/>
    </source>
</evidence>
<dbReference type="CDD" id="cd18808">
    <property type="entry name" value="SF1_C_Upf1"/>
    <property type="match status" value="1"/>
</dbReference>
<dbReference type="GO" id="GO:0004386">
    <property type="term" value="F:helicase activity"/>
    <property type="evidence" value="ECO:0007669"/>
    <property type="project" value="UniProtKB-KW"/>
</dbReference>
<keyword evidence="6 7" id="KW-0539">Nucleus</keyword>
<evidence type="ECO:0000256" key="9">
    <source>
        <dbReference type="SAM" id="MobiDB-lite"/>
    </source>
</evidence>
<dbReference type="SUPFAM" id="SSF48371">
    <property type="entry name" value="ARM repeat"/>
    <property type="match status" value="1"/>
</dbReference>
<comment type="subcellular location">
    <subcellularLocation>
        <location evidence="1 7">Nucleus</location>
    </subcellularLocation>
</comment>
<feature type="region of interest" description="Disordered" evidence="9">
    <location>
        <begin position="1984"/>
        <end position="2029"/>
    </location>
</feature>
<feature type="region of interest" description="Disordered" evidence="9">
    <location>
        <begin position="1016"/>
        <end position="1042"/>
    </location>
</feature>
<proteinExistence type="predicted"/>
<dbReference type="EMBL" id="KK583205">
    <property type="protein sequence ID" value="KDO29704.1"/>
    <property type="molecule type" value="Genomic_DNA"/>
</dbReference>
<dbReference type="GO" id="GO:0005634">
    <property type="term" value="C:nucleus"/>
    <property type="evidence" value="ECO:0007669"/>
    <property type="project" value="UniProtKB-SubCell"/>
</dbReference>
<dbReference type="Gene3D" id="1.20.930.10">
    <property type="entry name" value="Conserved domain common to transcription factors TFIIS, elongin A, CRSP70"/>
    <property type="match status" value="1"/>
</dbReference>
<feature type="compositionally biased region" description="Basic and acidic residues" evidence="9">
    <location>
        <begin position="2004"/>
        <end position="2017"/>
    </location>
</feature>
<keyword evidence="4" id="KW-0347">Helicase</keyword>
<evidence type="ECO:0000256" key="1">
    <source>
        <dbReference type="ARBA" id="ARBA00004123"/>
    </source>
</evidence>
<dbReference type="InterPro" id="IPR041679">
    <property type="entry name" value="DNA2/NAM7-like_C"/>
</dbReference>
<evidence type="ECO:0000256" key="3">
    <source>
        <dbReference type="ARBA" id="ARBA00022801"/>
    </source>
</evidence>
<sequence length="2029" mass="226742">MQRRNDLEMEATVAELADEVLGLAGVSAPAARKELFNRVGTFFFKLKAEGKGHWWCHGRLPELSAFMLQLMDKRAAGNHIDTWIRESYGQLHRLLASLYTEESMKLFLRLLVDADVERLKLIWSTTSFVKKQRGQELTMGLYELFTHPRLLRDFRFLKPMHKWIAEKPDEALELCDWHKLKQCPGLYMLLMCPDSVLRAWSATVLSKLGHIELQSTSPIVSVVEEWMYLLENQQYNVSMLELDLASAYDLAAFMDSTQCTRTPTPQVLWAAFDALFQTLEENMLAELLRRFDNLPDLVFTFLQEANPVNPKSPPPVVLVVARCYGVLMKSLRFRLWEHTSYDAATVWDMLHAQCRTTSWREFVVKALLELCDPLLTSLRPPHQDSASEAVHLYFDVRRQLLSFLLHDAPTLYAEQSVLRTTVTRVLCDVLQASFDTARSSLVRPLPGAKPADVGALPETETLDIVTLSHRFWWPITLHDAPMDERNASCFTSDWMDVLLVTLQTSSVMGLVDAAATTVALVLRKQLYLMRDTWMMQPDRLGDIAWVSDLFTALCSWTDVEKIPLVVHAVLFETVGVAAQLSCRPPADATAAIEGLEMVQDVLCPYVERMTIETTERGLGNIFRTPIVAQHMTLCLITSHPRLRPCIKRLIMHGGGVANKSYTSFTEPYQNLVSSYMPSFLRGVATTLMYLRVHGLQPTCVKELLLHWTHTFESLPDVLYNCIVKEAAKAKASSRKAQSSATSAMDLTRFPLLMHLFLMNALEKLSPTDNEAYGVRVLRFARYMWRLWFVFHGDRHECLDYPANRILLPLLQLAHHPNPTLQRRVVDLCGYITQELGSSDFVFDAKLDAEIAAVLAKWSFEAGDTAGLSALRLSLETLLQLKRSVRQAREREAIVGDDDVVPWYSKEARRQRAKAKKISSSAIGKVKLTKPSNGPSPFKTLVPFARLPKKPMTTTFDRASAAVPRATDSFYDDVDYEAIRKRREQQASKEGPISGSAKPSKSRTVSVLGYQPAFGGASAATTTVPSTSAPSPPKEAAKPPKDALPAPVLKMIGTIRHIRSMRKPLHPSSLYPFYRQILLASQIDPRFKTSTSADLAKPSISFPSSIEYGHAFLPLLLEEVQCDIAQGFGGNGPTMGVRLETETMKENLRVVTFAYLQRPMKRLIRKNDVVRVTSTLVQLTFATRMDISCPSRTLKLRARVFTCPRTTINSRKKGTNDDKVRVLLLTASDKEMPVVLLDTLIGGSEWNVRVVGNLTTSAREYLALMAIDFIPLHLRSVVLQPYKYKSTQSTVLGLISDIDTLRDAPSTEGDKTLMAHLGILDDLPMKLEDLRVTNIGVVVRKLRKYKGSNDVVQRAAALIAKWQKLLDTKDELSTTPLFLPPPVWDQLQTTYNASQLQSVHSILNNYSTGVSLLQGPPGTGKTKTIMGIISGLLAISLPTPTAPALVDFSGASTSSLPGAVKATSIQQIKNKGMSRQRLEGAMAGRPMFKPRPASGPRTVSVLPIANKGPETNHILICAPSNGAVDELILRLRTDGLVGPDGKPVLVSTPKVHAVSGDDANTISLLRLGSATEDAPLIVKQSCLNDVVRVQVETHPKYQAFQALTRRHTELRDSIKLFHTQAKAGETPTASKKDMTAWHRELSEITGKKRRLQEEVQMLERTTANALLAKANIIACTLSKCGSGDLDDVPRGFDAVIIDEAAQAVETSTLIPLRERVARVIFVGDPKQLPATVKSVEAQDALFNRSMFERLADGGVPRAILRVQYRMHPFLREFPSKAFYNGILSDGPVIATRLHTLGMQVYKHPCYQPFVLYDIESAERDGPGGSKCNSTEAAFGIAMVEHLKATVELVKTKEWSIGFVTPYKEQVMTLRHLVSGKGWSDVEVNTVDGFQGREKDIIIMSCVRTRAVGFLKDVRRLNVALTRARYCCFVLGHARTLCKDPTWKQLVSSAYDRKMYINAAKKPFEQIWAESEADVSLKEQYEKMHEPILAKSKDESSKQSKRKRVKSPDDRETTKKRDDEASENTLPAQEV</sequence>
<keyword evidence="5" id="KW-0067">ATP-binding</keyword>
<dbReference type="Pfam" id="PF08711">
    <property type="entry name" value="Med26"/>
    <property type="match status" value="1"/>
</dbReference>
<feature type="compositionally biased region" description="Low complexity" evidence="9">
    <location>
        <begin position="1016"/>
        <end position="1028"/>
    </location>
</feature>
<protein>
    <recommendedName>
        <fullName evidence="10">TFIIS N-terminal domain-containing protein</fullName>
    </recommendedName>
</protein>
<dbReference type="GO" id="GO:0005694">
    <property type="term" value="C:chromosome"/>
    <property type="evidence" value="ECO:0007669"/>
    <property type="project" value="UniProtKB-ARBA"/>
</dbReference>
<dbReference type="STRING" id="695850.A0A067CG60"/>
<evidence type="ECO:0000313" key="12">
    <source>
        <dbReference type="Proteomes" id="UP000030745"/>
    </source>
</evidence>
<dbReference type="Proteomes" id="UP000030745">
    <property type="component" value="Unassembled WGS sequence"/>
</dbReference>
<accession>A0A067CG60</accession>
<dbReference type="InterPro" id="IPR047187">
    <property type="entry name" value="SF1_C_Upf1"/>
</dbReference>
<evidence type="ECO:0000313" key="11">
    <source>
        <dbReference type="EMBL" id="KDO29704.1"/>
    </source>
</evidence>
<dbReference type="FunFam" id="3.40.50.300:FF:000326">
    <property type="entry name" value="P-loop containing nucleoside triphosphate hydrolase"/>
    <property type="match status" value="1"/>
</dbReference>
<dbReference type="CDD" id="cd18042">
    <property type="entry name" value="DEXXQc_SETX"/>
    <property type="match status" value="1"/>
</dbReference>
<keyword evidence="12" id="KW-1185">Reference proteome</keyword>
<dbReference type="GO" id="GO:0016787">
    <property type="term" value="F:hydrolase activity"/>
    <property type="evidence" value="ECO:0007669"/>
    <property type="project" value="UniProtKB-KW"/>
</dbReference>
<evidence type="ECO:0000256" key="7">
    <source>
        <dbReference type="PROSITE-ProRule" id="PRU00649"/>
    </source>
</evidence>
<dbReference type="InterPro" id="IPR041677">
    <property type="entry name" value="DNA2/NAM7_AAA_11"/>
</dbReference>
<feature type="coiled-coil region" evidence="8">
    <location>
        <begin position="1633"/>
        <end position="1667"/>
    </location>
</feature>
<dbReference type="InterPro" id="IPR045055">
    <property type="entry name" value="DNA2/NAM7-like"/>
</dbReference>
<dbReference type="KEGG" id="spar:SPRG_05655"/>
<feature type="domain" description="TFIIS N-terminal" evidence="10">
    <location>
        <begin position="1288"/>
        <end position="1368"/>
    </location>
</feature>